<dbReference type="AlphaFoldDB" id="A8BNZ4"/>
<keyword evidence="2" id="KW-1185">Reference proteome</keyword>
<reference evidence="1 2" key="1">
    <citation type="journal article" date="2007" name="Science">
        <title>Genomic minimalism in the early diverging intestinal parasite Giardia lamblia.</title>
        <authorList>
            <person name="Morrison H.G."/>
            <person name="McArthur A.G."/>
            <person name="Gillin F.D."/>
            <person name="Aley S.B."/>
            <person name="Adam R.D."/>
            <person name="Olsen G.J."/>
            <person name="Best A.A."/>
            <person name="Cande W.Z."/>
            <person name="Chen F."/>
            <person name="Cipriano M.J."/>
            <person name="Davids B.J."/>
            <person name="Dawson S.C."/>
            <person name="Elmendorf H.G."/>
            <person name="Hehl A.B."/>
            <person name="Holder M.E."/>
            <person name="Huse S.M."/>
            <person name="Kim U.U."/>
            <person name="Lasek-Nesselquist E."/>
            <person name="Manning G."/>
            <person name="Nigam A."/>
            <person name="Nixon J.E."/>
            <person name="Palm D."/>
            <person name="Passamaneck N.E."/>
            <person name="Prabhu A."/>
            <person name="Reich C.I."/>
            <person name="Reiner D.S."/>
            <person name="Samuelson J."/>
            <person name="Svard S.G."/>
            <person name="Sogin M.L."/>
        </authorList>
    </citation>
    <scope>NUCLEOTIDE SEQUENCE [LARGE SCALE GENOMIC DNA]</scope>
    <source>
        <strain evidence="1 2">WB C6</strain>
    </source>
</reference>
<evidence type="ECO:0000313" key="1">
    <source>
        <dbReference type="EMBL" id="KAE8304652.1"/>
    </source>
</evidence>
<dbReference type="InterPro" id="IPR005127">
    <property type="entry name" value="Giardia_VSP"/>
</dbReference>
<dbReference type="Pfam" id="PF03302">
    <property type="entry name" value="VSP"/>
    <property type="match status" value="1"/>
</dbReference>
<dbReference type="VEuPathDB" id="GiardiaDB:GL50803_26894"/>
<dbReference type="PANTHER" id="PTHR23275:SF100">
    <property type="entry name" value="EGF-LIKE DOMAIN-CONTAINING PROTEIN"/>
    <property type="match status" value="1"/>
</dbReference>
<name>A8BNZ4_GIAIC</name>
<protein>
    <submittedName>
        <fullName evidence="1">VSP</fullName>
    </submittedName>
</protein>
<dbReference type="KEGG" id="gla:GL50803_0026894"/>
<dbReference type="Proteomes" id="UP000001548">
    <property type="component" value="Unassembled WGS sequence"/>
</dbReference>
<dbReference type="RefSeq" id="XP_001705829.1">
    <property type="nucleotide sequence ID" value="XM_001705777.1"/>
</dbReference>
<dbReference type="PANTHER" id="PTHR23275">
    <property type="entry name" value="CABRIOLET.-RELATED"/>
    <property type="match status" value="1"/>
</dbReference>
<dbReference type="EMBL" id="AACB03000001">
    <property type="protein sequence ID" value="KAE8304652.1"/>
    <property type="molecule type" value="Genomic_DNA"/>
</dbReference>
<accession>A8BNZ4</accession>
<proteinExistence type="predicted"/>
<sequence>MLVGFLLVCATVLAKDSGKTACVASNTNCASGLDTAGCKTCAGAEPDQTCLDCKVSGQNVQLDKRSCAVGCPLNSAANDQKVCVCDQGFSLNDGKTACVSSGTNKSNGLSTGAIAGIVVAAVIVIGGLVGFLCWWFLCRGKA</sequence>
<dbReference type="InterPro" id="IPR052798">
    <property type="entry name" value="Giardia_VSA"/>
</dbReference>
<comment type="caution">
    <text evidence="1">The sequence shown here is derived from an EMBL/GenBank/DDBJ whole genome shotgun (WGS) entry which is preliminary data.</text>
</comment>
<evidence type="ECO:0000313" key="2">
    <source>
        <dbReference type="Proteomes" id="UP000001548"/>
    </source>
</evidence>
<dbReference type="GeneID" id="5698714"/>
<dbReference type="HOGENOM" id="CLU_022643_1_0_1"/>
<organism evidence="1 2">
    <name type="scientific">Giardia intestinalis (strain ATCC 50803 / WB clone C6)</name>
    <name type="common">Giardia lamblia</name>
    <dbReference type="NCBI Taxonomy" id="184922"/>
    <lineage>
        <taxon>Eukaryota</taxon>
        <taxon>Metamonada</taxon>
        <taxon>Diplomonadida</taxon>
        <taxon>Hexamitidae</taxon>
        <taxon>Giardiinae</taxon>
        <taxon>Giardia</taxon>
    </lineage>
</organism>
<gene>
    <name evidence="1" type="ORF">GL50803_0026894</name>
</gene>